<dbReference type="Proteomes" id="UP001558613">
    <property type="component" value="Unassembled WGS sequence"/>
</dbReference>
<dbReference type="Pfam" id="PF00096">
    <property type="entry name" value="zf-C2H2"/>
    <property type="match status" value="4"/>
</dbReference>
<dbReference type="InterPro" id="IPR013087">
    <property type="entry name" value="Znf_C2H2_type"/>
</dbReference>
<dbReference type="SUPFAM" id="SSF57667">
    <property type="entry name" value="beta-beta-alpha zinc fingers"/>
    <property type="match status" value="5"/>
</dbReference>
<dbReference type="Pfam" id="PF23611">
    <property type="entry name" value="zf-C2H2_16"/>
    <property type="match status" value="1"/>
</dbReference>
<feature type="compositionally biased region" description="Polar residues" evidence="8">
    <location>
        <begin position="270"/>
        <end position="279"/>
    </location>
</feature>
<feature type="domain" description="C2H2-type" evidence="9">
    <location>
        <begin position="176"/>
        <end position="203"/>
    </location>
</feature>
<name>A0ABR3LS64_9TELE</name>
<feature type="compositionally biased region" description="Acidic residues" evidence="8">
    <location>
        <begin position="537"/>
        <end position="547"/>
    </location>
</feature>
<keyword evidence="11" id="KW-1185">Reference proteome</keyword>
<keyword evidence="2" id="KW-0479">Metal-binding</keyword>
<reference evidence="10 11" key="1">
    <citation type="submission" date="2023-09" db="EMBL/GenBank/DDBJ databases">
        <authorList>
            <person name="Wang M."/>
        </authorList>
    </citation>
    <scope>NUCLEOTIDE SEQUENCE [LARGE SCALE GENOMIC DNA]</scope>
    <source>
        <strain evidence="10">GT-2023</strain>
        <tissue evidence="10">Liver</tissue>
    </source>
</reference>
<evidence type="ECO:0000313" key="10">
    <source>
        <dbReference type="EMBL" id="KAL1254604.1"/>
    </source>
</evidence>
<feature type="domain" description="C2H2-type" evidence="9">
    <location>
        <begin position="472"/>
        <end position="499"/>
    </location>
</feature>
<feature type="region of interest" description="Disordered" evidence="8">
    <location>
        <begin position="536"/>
        <end position="558"/>
    </location>
</feature>
<dbReference type="EMBL" id="JAYMGO010000020">
    <property type="protein sequence ID" value="KAL1254604.1"/>
    <property type="molecule type" value="Genomic_DNA"/>
</dbReference>
<sequence>MPRRKQQNPQPVKLDSEDGLGTVRPASLTFESDFLLGQELEFSDPDNDNKIIGLEKFSADISLPGFPLGDEESSPFSRLSMESDADDLRATESEREERVSESAFPSYLSCRGCGQLLEDPLGPGMDLVGPFCMRCCKGNADGVVDRKLCSGLGLQAEPRGAGNEGAGGEDGSLKLHSCTLCGFTSRYTNHVKRHMKTHNGEKPYGCPLCSYASAQLVNLQRHLRIHTGEKPYKCNHCTFACSSLGNLKRHQRMHAAASPGQSAPQPVSVNGLNPHTTVGQKEKEPPPAPTEVAGAASRPHVGRDGNYLHTLDGLRLAQQTSTGVLQSGQAVSEPAPLPPMFFPFTCRLCGMALDDEDGSSAQICAKCTLEMLTKDTPGCPAERGDKVYTCAACPFLTHYPNHLARHMKTHSGEKPYKCPQCDYASAHFDNLKRHHRVHTGEKPYKCHLCDYACGNLANLKRHQRVHSGAKPFQCAICNYSCNQSMNLKRHMLRHTGEKPHKCQECGYTTGHWDNYKRHQKKHSLTTEGWVKVQMPGNEEEVEDEEESPGQHQSTNNSCSDLHAVRLRVSISSLTPELVDQYIMYTNSITEM</sequence>
<evidence type="ECO:0000256" key="7">
    <source>
        <dbReference type="PROSITE-ProRule" id="PRU00042"/>
    </source>
</evidence>
<evidence type="ECO:0000256" key="1">
    <source>
        <dbReference type="ARBA" id="ARBA00004123"/>
    </source>
</evidence>
<dbReference type="PROSITE" id="PS50157">
    <property type="entry name" value="ZINC_FINGER_C2H2_2"/>
    <property type="match status" value="8"/>
</dbReference>
<dbReference type="Gene3D" id="3.30.160.60">
    <property type="entry name" value="Classic Zinc Finger"/>
    <property type="match status" value="8"/>
</dbReference>
<feature type="domain" description="C2H2-type" evidence="9">
    <location>
        <begin position="444"/>
        <end position="471"/>
    </location>
</feature>
<evidence type="ECO:0000256" key="5">
    <source>
        <dbReference type="ARBA" id="ARBA00022833"/>
    </source>
</evidence>
<dbReference type="InterPro" id="IPR050688">
    <property type="entry name" value="Zinc_finger/UBP_domain"/>
</dbReference>
<proteinExistence type="predicted"/>
<feature type="domain" description="C2H2-type" evidence="9">
    <location>
        <begin position="500"/>
        <end position="527"/>
    </location>
</feature>
<dbReference type="InterPro" id="IPR036236">
    <property type="entry name" value="Znf_C2H2_sf"/>
</dbReference>
<keyword evidence="4 7" id="KW-0863">Zinc-finger</keyword>
<evidence type="ECO:0000313" key="11">
    <source>
        <dbReference type="Proteomes" id="UP001558613"/>
    </source>
</evidence>
<dbReference type="PANTHER" id="PTHR24403:SF66">
    <property type="entry name" value="ZINC FINGER PROTEIN 513"/>
    <property type="match status" value="1"/>
</dbReference>
<keyword evidence="5" id="KW-0862">Zinc</keyword>
<feature type="domain" description="C2H2-type" evidence="9">
    <location>
        <begin position="416"/>
        <end position="443"/>
    </location>
</feature>
<feature type="compositionally biased region" description="Low complexity" evidence="8">
    <location>
        <begin position="255"/>
        <end position="269"/>
    </location>
</feature>
<evidence type="ECO:0000256" key="4">
    <source>
        <dbReference type="ARBA" id="ARBA00022771"/>
    </source>
</evidence>
<feature type="region of interest" description="Disordered" evidence="8">
    <location>
        <begin position="1"/>
        <end position="23"/>
    </location>
</feature>
<accession>A0ABR3LS64</accession>
<organism evidence="10 11">
    <name type="scientific">Cirrhinus molitorella</name>
    <name type="common">mud carp</name>
    <dbReference type="NCBI Taxonomy" id="172907"/>
    <lineage>
        <taxon>Eukaryota</taxon>
        <taxon>Metazoa</taxon>
        <taxon>Chordata</taxon>
        <taxon>Craniata</taxon>
        <taxon>Vertebrata</taxon>
        <taxon>Euteleostomi</taxon>
        <taxon>Actinopterygii</taxon>
        <taxon>Neopterygii</taxon>
        <taxon>Teleostei</taxon>
        <taxon>Ostariophysi</taxon>
        <taxon>Cypriniformes</taxon>
        <taxon>Cyprinidae</taxon>
        <taxon>Labeoninae</taxon>
        <taxon>Labeonini</taxon>
        <taxon>Cirrhinus</taxon>
    </lineage>
</organism>
<dbReference type="InterPro" id="IPR056438">
    <property type="entry name" value="Znf-C2H2_CTCF"/>
</dbReference>
<comment type="caution">
    <text evidence="10">The sequence shown here is derived from an EMBL/GenBank/DDBJ whole genome shotgun (WGS) entry which is preliminary data.</text>
</comment>
<feature type="domain" description="C2H2-type" evidence="9">
    <location>
        <begin position="388"/>
        <end position="415"/>
    </location>
</feature>
<keyword evidence="6" id="KW-0539">Nucleus</keyword>
<feature type="region of interest" description="Disordered" evidence="8">
    <location>
        <begin position="66"/>
        <end position="100"/>
    </location>
</feature>
<evidence type="ECO:0000256" key="8">
    <source>
        <dbReference type="SAM" id="MobiDB-lite"/>
    </source>
</evidence>
<keyword evidence="3" id="KW-0677">Repeat</keyword>
<dbReference type="PROSITE" id="PS00028">
    <property type="entry name" value="ZINC_FINGER_C2H2_1"/>
    <property type="match status" value="3"/>
</dbReference>
<feature type="compositionally biased region" description="Polar residues" evidence="8">
    <location>
        <begin position="549"/>
        <end position="558"/>
    </location>
</feature>
<comment type="subcellular location">
    <subcellularLocation>
        <location evidence="1">Nucleus</location>
    </subcellularLocation>
</comment>
<dbReference type="PANTHER" id="PTHR24403">
    <property type="entry name" value="ZINC FINGER PROTEIN"/>
    <property type="match status" value="1"/>
</dbReference>
<protein>
    <recommendedName>
        <fullName evidence="9">C2H2-type domain-containing protein</fullName>
    </recommendedName>
</protein>
<evidence type="ECO:0000256" key="3">
    <source>
        <dbReference type="ARBA" id="ARBA00022737"/>
    </source>
</evidence>
<evidence type="ECO:0000259" key="9">
    <source>
        <dbReference type="PROSITE" id="PS50157"/>
    </source>
</evidence>
<gene>
    <name evidence="10" type="ORF">QQF64_016833</name>
</gene>
<dbReference type="SMART" id="SM00355">
    <property type="entry name" value="ZnF_C2H2"/>
    <property type="match status" value="8"/>
</dbReference>
<feature type="compositionally biased region" description="Basic and acidic residues" evidence="8">
    <location>
        <begin position="86"/>
        <end position="100"/>
    </location>
</feature>
<feature type="region of interest" description="Disordered" evidence="8">
    <location>
        <begin position="252"/>
        <end position="304"/>
    </location>
</feature>
<feature type="domain" description="C2H2-type" evidence="9">
    <location>
        <begin position="204"/>
        <end position="231"/>
    </location>
</feature>
<evidence type="ECO:0000256" key="6">
    <source>
        <dbReference type="ARBA" id="ARBA00023242"/>
    </source>
</evidence>
<evidence type="ECO:0000256" key="2">
    <source>
        <dbReference type="ARBA" id="ARBA00022723"/>
    </source>
</evidence>
<feature type="domain" description="C2H2-type" evidence="9">
    <location>
        <begin position="232"/>
        <end position="259"/>
    </location>
</feature>